<dbReference type="RefSeq" id="WP_151757844.1">
    <property type="nucleotide sequence ID" value="NZ_BKZW01000002.1"/>
</dbReference>
<organism evidence="7 8">
    <name type="scientific">Dictyobacter vulcani</name>
    <dbReference type="NCBI Taxonomy" id="2607529"/>
    <lineage>
        <taxon>Bacteria</taxon>
        <taxon>Bacillati</taxon>
        <taxon>Chloroflexota</taxon>
        <taxon>Ktedonobacteria</taxon>
        <taxon>Ktedonobacterales</taxon>
        <taxon>Dictyobacteraceae</taxon>
        <taxon>Dictyobacter</taxon>
    </lineage>
</organism>
<sequence length="370" mass="40348">MSRPGYHLRVIWACMKKDIQVSLTDRIFIILGVFLPVNFLILFSLFVISGGQAPTAVVMNDTGPYAQQFYHAMAGAHSFILQKATSSEARNLLQTGRIVAVVTIPADFETRIQHNQPVKVGVDINNLNMDFTNDIRRAVPLAITSFYAKAFPDVVTIAPHEIDQYTQDTDYIPYLTVSILVIALVVGGLLQSGTSAAREWENATMKELLLSPASRWAIVTGKMLGALVLSLISVVVVLAVLIFIIGVHPLHWGAMIGFTLLTLAIFIALGTLLGTFLKQRQAFTGLAIGIALPLFFVSGAFGPISFNVPILQVIAQLTPVYYAIVLQQYAFHGFILNTYGLLANTLILFGFAIGLIILSAFVLHRSTVAN</sequence>
<dbReference type="GO" id="GO:0016740">
    <property type="term" value="F:transferase activity"/>
    <property type="evidence" value="ECO:0007669"/>
    <property type="project" value="UniProtKB-KW"/>
</dbReference>
<dbReference type="AlphaFoldDB" id="A0A5J4KUC8"/>
<dbReference type="PROSITE" id="PS51012">
    <property type="entry name" value="ABC_TM2"/>
    <property type="match status" value="1"/>
</dbReference>
<dbReference type="Proteomes" id="UP000326912">
    <property type="component" value="Unassembled WGS sequence"/>
</dbReference>
<evidence type="ECO:0000256" key="3">
    <source>
        <dbReference type="ARBA" id="ARBA00022989"/>
    </source>
</evidence>
<evidence type="ECO:0000259" key="6">
    <source>
        <dbReference type="PROSITE" id="PS51012"/>
    </source>
</evidence>
<dbReference type="GO" id="GO:0140359">
    <property type="term" value="F:ABC-type transporter activity"/>
    <property type="evidence" value="ECO:0007669"/>
    <property type="project" value="InterPro"/>
</dbReference>
<keyword evidence="3 5" id="KW-1133">Transmembrane helix</keyword>
<dbReference type="InterPro" id="IPR051328">
    <property type="entry name" value="T7SS_ABC-Transporter"/>
</dbReference>
<keyword evidence="8" id="KW-1185">Reference proteome</keyword>
<evidence type="ECO:0000256" key="2">
    <source>
        <dbReference type="ARBA" id="ARBA00022692"/>
    </source>
</evidence>
<dbReference type="GO" id="GO:0016020">
    <property type="term" value="C:membrane"/>
    <property type="evidence" value="ECO:0007669"/>
    <property type="project" value="UniProtKB-SubCell"/>
</dbReference>
<dbReference type="Gene3D" id="3.40.1710.10">
    <property type="entry name" value="abc type-2 transporter like domain"/>
    <property type="match status" value="1"/>
</dbReference>
<dbReference type="InterPro" id="IPR047817">
    <property type="entry name" value="ABC2_TM_bact-type"/>
</dbReference>
<evidence type="ECO:0000313" key="7">
    <source>
        <dbReference type="EMBL" id="GER90057.1"/>
    </source>
</evidence>
<gene>
    <name evidence="7" type="ORF">KDW_42190</name>
</gene>
<comment type="subcellular location">
    <subcellularLocation>
        <location evidence="1">Membrane</location>
        <topology evidence="1">Multi-pass membrane protein</topology>
    </subcellularLocation>
</comment>
<dbReference type="PANTHER" id="PTHR43077">
    <property type="entry name" value="TRANSPORT PERMEASE YVFS-RELATED"/>
    <property type="match status" value="1"/>
</dbReference>
<feature type="transmembrane region" description="Helical" evidence="5">
    <location>
        <begin position="341"/>
        <end position="363"/>
    </location>
</feature>
<evidence type="ECO:0000256" key="4">
    <source>
        <dbReference type="ARBA" id="ARBA00023136"/>
    </source>
</evidence>
<keyword evidence="7" id="KW-0808">Transferase</keyword>
<keyword evidence="2 5" id="KW-0812">Transmembrane</keyword>
<feature type="transmembrane region" description="Helical" evidence="5">
    <location>
        <begin position="27"/>
        <end position="48"/>
    </location>
</feature>
<feature type="transmembrane region" description="Helical" evidence="5">
    <location>
        <begin position="283"/>
        <end position="304"/>
    </location>
</feature>
<evidence type="ECO:0000256" key="1">
    <source>
        <dbReference type="ARBA" id="ARBA00004141"/>
    </source>
</evidence>
<accession>A0A5J4KUC8</accession>
<feature type="transmembrane region" description="Helical" evidence="5">
    <location>
        <begin position="224"/>
        <end position="246"/>
    </location>
</feature>
<dbReference type="Pfam" id="PF12698">
    <property type="entry name" value="ABC2_membrane_3"/>
    <property type="match status" value="1"/>
</dbReference>
<reference evidence="7 8" key="1">
    <citation type="submission" date="2019-10" db="EMBL/GenBank/DDBJ databases">
        <title>Dictyobacter vulcani sp. nov., within the class Ktedonobacteria, isolated from soil of volcanic Mt. Zao.</title>
        <authorList>
            <person name="Zheng Y."/>
            <person name="Wang C.M."/>
            <person name="Sakai Y."/>
            <person name="Abe K."/>
            <person name="Yokota A."/>
            <person name="Yabe S."/>
        </authorList>
    </citation>
    <scope>NUCLEOTIDE SEQUENCE [LARGE SCALE GENOMIC DNA]</scope>
    <source>
        <strain evidence="7 8">W12</strain>
    </source>
</reference>
<evidence type="ECO:0000313" key="8">
    <source>
        <dbReference type="Proteomes" id="UP000326912"/>
    </source>
</evidence>
<feature type="domain" description="ABC transmembrane type-2" evidence="6">
    <location>
        <begin position="131"/>
        <end position="366"/>
    </location>
</feature>
<keyword evidence="4 5" id="KW-0472">Membrane</keyword>
<dbReference type="PANTHER" id="PTHR43077:SF11">
    <property type="entry name" value="TRANSPORT PERMEASE YVFS-RELATED"/>
    <property type="match status" value="1"/>
</dbReference>
<feature type="transmembrane region" description="Helical" evidence="5">
    <location>
        <begin position="171"/>
        <end position="190"/>
    </location>
</feature>
<evidence type="ECO:0000256" key="5">
    <source>
        <dbReference type="SAM" id="Phobius"/>
    </source>
</evidence>
<feature type="transmembrane region" description="Helical" evidence="5">
    <location>
        <begin position="310"/>
        <end position="329"/>
    </location>
</feature>
<comment type="caution">
    <text evidence="7">The sequence shown here is derived from an EMBL/GenBank/DDBJ whole genome shotgun (WGS) entry which is preliminary data.</text>
</comment>
<name>A0A5J4KUC8_9CHLR</name>
<dbReference type="EMBL" id="BKZW01000002">
    <property type="protein sequence ID" value="GER90057.1"/>
    <property type="molecule type" value="Genomic_DNA"/>
</dbReference>
<protein>
    <submittedName>
        <fullName evidence="7">Mannose-1-phosphate guanyltransferase</fullName>
    </submittedName>
</protein>
<proteinExistence type="predicted"/>
<dbReference type="InterPro" id="IPR013525">
    <property type="entry name" value="ABC2_TM"/>
</dbReference>
<feature type="transmembrane region" description="Helical" evidence="5">
    <location>
        <begin position="252"/>
        <end position="276"/>
    </location>
</feature>